<dbReference type="Pfam" id="PF05105">
    <property type="entry name" value="Phage_holin_4_1"/>
    <property type="match status" value="1"/>
</dbReference>
<feature type="transmembrane region" description="Helical" evidence="6">
    <location>
        <begin position="61"/>
        <end position="84"/>
    </location>
</feature>
<comment type="caution">
    <text evidence="7">The sequence shown here is derived from an EMBL/GenBank/DDBJ whole genome shotgun (WGS) entry which is preliminary data.</text>
</comment>
<proteinExistence type="inferred from homology"/>
<evidence type="ECO:0000256" key="2">
    <source>
        <dbReference type="ARBA" id="ARBA00022692"/>
    </source>
</evidence>
<dbReference type="InterPro" id="IPR006480">
    <property type="entry name" value="Phage_holin_4_1"/>
</dbReference>
<dbReference type="RefSeq" id="WP_380147190.1">
    <property type="nucleotide sequence ID" value="NZ_JBHUOR010000033.1"/>
</dbReference>
<evidence type="ECO:0000256" key="1">
    <source>
        <dbReference type="ARBA" id="ARBA00004141"/>
    </source>
</evidence>
<comment type="similarity">
    <text evidence="5">Belongs to the bacteriophage holin family. Cp-1 holin subfamily.</text>
</comment>
<sequence length="135" mass="15117">METLNHIIAHPFIAYFPKAIQGLLLVYIIFKAMDFATGLLKTWKGVAHYKSRVMREGLIRWIGEMVAIMFVIVIDITLGLNFYLSGATLAIFVYKEGGSIAENLKLLGVNMPGILEEIDQDKVKKAIEDKMKGGK</sequence>
<comment type="subcellular location">
    <subcellularLocation>
        <location evidence="1">Membrane</location>
        <topology evidence="1">Multi-pass membrane protein</topology>
    </subcellularLocation>
</comment>
<keyword evidence="4 6" id="KW-0472">Membrane</keyword>
<dbReference type="EMBL" id="JBHUOR010000033">
    <property type="protein sequence ID" value="MFD2868014.1"/>
    <property type="molecule type" value="Genomic_DNA"/>
</dbReference>
<evidence type="ECO:0000313" key="7">
    <source>
        <dbReference type="EMBL" id="MFD2868014.1"/>
    </source>
</evidence>
<dbReference type="Proteomes" id="UP001597568">
    <property type="component" value="Unassembled WGS sequence"/>
</dbReference>
<evidence type="ECO:0000256" key="5">
    <source>
        <dbReference type="ARBA" id="ARBA00023600"/>
    </source>
</evidence>
<reference evidence="8" key="1">
    <citation type="journal article" date="2019" name="Int. J. Syst. Evol. Microbiol.">
        <title>The Global Catalogue of Microorganisms (GCM) 10K type strain sequencing project: providing services to taxonomists for standard genome sequencing and annotation.</title>
        <authorList>
            <consortium name="The Broad Institute Genomics Platform"/>
            <consortium name="The Broad Institute Genome Sequencing Center for Infectious Disease"/>
            <person name="Wu L."/>
            <person name="Ma J."/>
        </authorList>
    </citation>
    <scope>NUCLEOTIDE SEQUENCE [LARGE SCALE GENOMIC DNA]</scope>
    <source>
        <strain evidence="8">KCTC 33522</strain>
    </source>
</reference>
<keyword evidence="2 6" id="KW-0812">Transmembrane</keyword>
<keyword evidence="3 6" id="KW-1133">Transmembrane helix</keyword>
<evidence type="ECO:0000313" key="8">
    <source>
        <dbReference type="Proteomes" id="UP001597568"/>
    </source>
</evidence>
<accession>A0ABW5XYE5</accession>
<keyword evidence="8" id="KW-1185">Reference proteome</keyword>
<evidence type="ECO:0000256" key="6">
    <source>
        <dbReference type="SAM" id="Phobius"/>
    </source>
</evidence>
<evidence type="ECO:0000256" key="3">
    <source>
        <dbReference type="ARBA" id="ARBA00022989"/>
    </source>
</evidence>
<organism evidence="7 8">
    <name type="scientific">Kurthia populi</name>
    <dbReference type="NCBI Taxonomy" id="1562132"/>
    <lineage>
        <taxon>Bacteria</taxon>
        <taxon>Bacillati</taxon>
        <taxon>Bacillota</taxon>
        <taxon>Bacilli</taxon>
        <taxon>Bacillales</taxon>
        <taxon>Caryophanaceae</taxon>
        <taxon>Kurthia</taxon>
    </lineage>
</organism>
<dbReference type="NCBIfam" id="TIGR01593">
    <property type="entry name" value="holin_tox_secr"/>
    <property type="match status" value="1"/>
</dbReference>
<evidence type="ECO:0000256" key="4">
    <source>
        <dbReference type="ARBA" id="ARBA00023136"/>
    </source>
</evidence>
<name>A0ABW5XYE5_9BACL</name>
<protein>
    <submittedName>
        <fullName evidence="7">Phage holin family protein</fullName>
    </submittedName>
</protein>
<gene>
    <name evidence="7" type="ORF">ACFSY7_05850</name>
</gene>